<keyword evidence="1" id="KW-1133">Transmembrane helix</keyword>
<keyword evidence="1" id="KW-0472">Membrane</keyword>
<proteinExistence type="predicted"/>
<protein>
    <submittedName>
        <fullName evidence="2">Uncharacterized protein</fullName>
    </submittedName>
</protein>
<organism evidence="2 3">
    <name type="scientific">Exophiala bonariae</name>
    <dbReference type="NCBI Taxonomy" id="1690606"/>
    <lineage>
        <taxon>Eukaryota</taxon>
        <taxon>Fungi</taxon>
        <taxon>Dikarya</taxon>
        <taxon>Ascomycota</taxon>
        <taxon>Pezizomycotina</taxon>
        <taxon>Eurotiomycetes</taxon>
        <taxon>Chaetothyriomycetidae</taxon>
        <taxon>Chaetothyriales</taxon>
        <taxon>Herpotrichiellaceae</taxon>
        <taxon>Exophiala</taxon>
    </lineage>
</organism>
<reference evidence="2 3" key="1">
    <citation type="submission" date="2023-08" db="EMBL/GenBank/DDBJ databases">
        <title>Black Yeasts Isolated from many extreme environments.</title>
        <authorList>
            <person name="Coleine C."/>
            <person name="Stajich J.E."/>
            <person name="Selbmann L."/>
        </authorList>
    </citation>
    <scope>NUCLEOTIDE SEQUENCE [LARGE SCALE GENOMIC DNA]</scope>
    <source>
        <strain evidence="2 3">CCFEE 5792</strain>
    </source>
</reference>
<evidence type="ECO:0000313" key="3">
    <source>
        <dbReference type="Proteomes" id="UP001358417"/>
    </source>
</evidence>
<comment type="caution">
    <text evidence="2">The sequence shown here is derived from an EMBL/GenBank/DDBJ whole genome shotgun (WGS) entry which is preliminary data.</text>
</comment>
<name>A0AAV9NN20_9EURO</name>
<evidence type="ECO:0000256" key="1">
    <source>
        <dbReference type="SAM" id="Phobius"/>
    </source>
</evidence>
<accession>A0AAV9NN20</accession>
<gene>
    <name evidence="2" type="ORF">LTR84_007908</name>
</gene>
<dbReference type="RefSeq" id="XP_064710463.1">
    <property type="nucleotide sequence ID" value="XM_064851460.1"/>
</dbReference>
<feature type="transmembrane region" description="Helical" evidence="1">
    <location>
        <begin position="6"/>
        <end position="25"/>
    </location>
</feature>
<dbReference type="AlphaFoldDB" id="A0AAV9NN20"/>
<dbReference type="GeneID" id="89976073"/>
<sequence length="103" mass="11157">MNRQQIVSSSITVLFIITVIGIVLIGKSVAEEAGIGSFFKKPGNDEPSTPPENELQALIHDEVLVAATKLSKDLATATQQLRDVQMIKPLQETTSNRQAEPTV</sequence>
<dbReference type="Proteomes" id="UP001358417">
    <property type="component" value="Unassembled WGS sequence"/>
</dbReference>
<evidence type="ECO:0000313" key="2">
    <source>
        <dbReference type="EMBL" id="KAK5061366.1"/>
    </source>
</evidence>
<keyword evidence="1" id="KW-0812">Transmembrane</keyword>
<dbReference type="EMBL" id="JAVRRD010000003">
    <property type="protein sequence ID" value="KAK5061366.1"/>
    <property type="molecule type" value="Genomic_DNA"/>
</dbReference>
<keyword evidence="3" id="KW-1185">Reference proteome</keyword>